<comment type="caution">
    <text evidence="1">The sequence shown here is derived from an EMBL/GenBank/DDBJ whole genome shotgun (WGS) entry which is preliminary data.</text>
</comment>
<protein>
    <submittedName>
        <fullName evidence="1">Uncharacterized protein</fullName>
    </submittedName>
</protein>
<keyword evidence="2" id="KW-1185">Reference proteome</keyword>
<reference evidence="1 2" key="1">
    <citation type="submission" date="2021-06" db="EMBL/GenBank/DDBJ databases">
        <title>Caerostris extrusa draft genome.</title>
        <authorList>
            <person name="Kono N."/>
            <person name="Arakawa K."/>
        </authorList>
    </citation>
    <scope>NUCLEOTIDE SEQUENCE [LARGE SCALE GENOMIC DNA]</scope>
</reference>
<evidence type="ECO:0000313" key="1">
    <source>
        <dbReference type="EMBL" id="GIY96930.1"/>
    </source>
</evidence>
<sequence>MACRTLKQKIADSQVEQEDICHSSHPLVYQKRQLGGYGFRLLNLGKMGEGEARKAKPELKSLVKCHGIPG</sequence>
<gene>
    <name evidence="1" type="ORF">CEXT_278741</name>
</gene>
<dbReference type="Proteomes" id="UP001054945">
    <property type="component" value="Unassembled WGS sequence"/>
</dbReference>
<organism evidence="1 2">
    <name type="scientific">Caerostris extrusa</name>
    <name type="common">Bark spider</name>
    <name type="synonym">Caerostris bankana</name>
    <dbReference type="NCBI Taxonomy" id="172846"/>
    <lineage>
        <taxon>Eukaryota</taxon>
        <taxon>Metazoa</taxon>
        <taxon>Ecdysozoa</taxon>
        <taxon>Arthropoda</taxon>
        <taxon>Chelicerata</taxon>
        <taxon>Arachnida</taxon>
        <taxon>Araneae</taxon>
        <taxon>Araneomorphae</taxon>
        <taxon>Entelegynae</taxon>
        <taxon>Araneoidea</taxon>
        <taxon>Araneidae</taxon>
        <taxon>Caerostris</taxon>
    </lineage>
</organism>
<dbReference type="AlphaFoldDB" id="A0AAV4XSL5"/>
<evidence type="ECO:0000313" key="2">
    <source>
        <dbReference type="Proteomes" id="UP001054945"/>
    </source>
</evidence>
<accession>A0AAV4XSL5</accession>
<dbReference type="EMBL" id="BPLR01018103">
    <property type="protein sequence ID" value="GIY96930.1"/>
    <property type="molecule type" value="Genomic_DNA"/>
</dbReference>
<name>A0AAV4XSL5_CAEEX</name>
<proteinExistence type="predicted"/>